<protein>
    <recommendedName>
        <fullName evidence="2">Transglycosylase SLT domain-containing protein</fullName>
    </recommendedName>
</protein>
<sequence length="134" mass="15444">MRPVDRRDIRVAGTGLVDYGQDKEVSEENPRAVPARFREEVLDENPYLEPALTYYGVQEFREALIIVRWRESSNIVAPCKVGTRLERGPFQFMAGTWESTPYATLDPCDLEAATYAAAWFAKEGRQLEWTTWPR</sequence>
<reference evidence="1" key="1">
    <citation type="journal article" date="2014" name="Front. Microbiol.">
        <title>High frequency of phylogenetically diverse reductive dehalogenase-homologous genes in deep subseafloor sedimentary metagenomes.</title>
        <authorList>
            <person name="Kawai M."/>
            <person name="Futagami T."/>
            <person name="Toyoda A."/>
            <person name="Takaki Y."/>
            <person name="Nishi S."/>
            <person name="Hori S."/>
            <person name="Arai W."/>
            <person name="Tsubouchi T."/>
            <person name="Morono Y."/>
            <person name="Uchiyama I."/>
            <person name="Ito T."/>
            <person name="Fujiyama A."/>
            <person name="Inagaki F."/>
            <person name="Takami H."/>
        </authorList>
    </citation>
    <scope>NUCLEOTIDE SEQUENCE</scope>
    <source>
        <strain evidence="1">Expedition CK06-06</strain>
    </source>
</reference>
<evidence type="ECO:0000313" key="1">
    <source>
        <dbReference type="EMBL" id="GAG06238.1"/>
    </source>
</evidence>
<name>X0V143_9ZZZZ</name>
<gene>
    <name evidence="1" type="ORF">S01H1_32825</name>
</gene>
<evidence type="ECO:0008006" key="2">
    <source>
        <dbReference type="Google" id="ProtNLM"/>
    </source>
</evidence>
<dbReference type="EMBL" id="BARS01020349">
    <property type="protein sequence ID" value="GAG06238.1"/>
    <property type="molecule type" value="Genomic_DNA"/>
</dbReference>
<organism evidence="1">
    <name type="scientific">marine sediment metagenome</name>
    <dbReference type="NCBI Taxonomy" id="412755"/>
    <lineage>
        <taxon>unclassified sequences</taxon>
        <taxon>metagenomes</taxon>
        <taxon>ecological metagenomes</taxon>
    </lineage>
</organism>
<accession>X0V143</accession>
<dbReference type="AlphaFoldDB" id="X0V143"/>
<comment type="caution">
    <text evidence="1">The sequence shown here is derived from an EMBL/GenBank/DDBJ whole genome shotgun (WGS) entry which is preliminary data.</text>
</comment>
<proteinExistence type="predicted"/>